<evidence type="ECO:0000313" key="8">
    <source>
        <dbReference type="Proteomes" id="UP000251213"/>
    </source>
</evidence>
<dbReference type="PANTHER" id="PTHR30290">
    <property type="entry name" value="PERIPLASMIC BINDING COMPONENT OF ABC TRANSPORTER"/>
    <property type="match status" value="1"/>
</dbReference>
<keyword evidence="4" id="KW-0732">Signal</keyword>
<dbReference type="PIRSF" id="PIRSF002741">
    <property type="entry name" value="MppA"/>
    <property type="match status" value="1"/>
</dbReference>
<dbReference type="InterPro" id="IPR039424">
    <property type="entry name" value="SBP_5"/>
</dbReference>
<dbReference type="Gene3D" id="3.10.105.10">
    <property type="entry name" value="Dipeptide-binding Protein, Domain 3"/>
    <property type="match status" value="1"/>
</dbReference>
<dbReference type="AlphaFoldDB" id="A0A364K5T2"/>
<dbReference type="SUPFAM" id="SSF53850">
    <property type="entry name" value="Periplasmic binding protein-like II"/>
    <property type="match status" value="1"/>
</dbReference>
<evidence type="ECO:0000256" key="3">
    <source>
        <dbReference type="ARBA" id="ARBA00022448"/>
    </source>
</evidence>
<keyword evidence="5" id="KW-0571">Peptide transport</keyword>
<dbReference type="PANTHER" id="PTHR30290:SF10">
    <property type="entry name" value="PERIPLASMIC OLIGOPEPTIDE-BINDING PROTEIN-RELATED"/>
    <property type="match status" value="1"/>
</dbReference>
<reference evidence="7 8" key="1">
    <citation type="submission" date="2018-06" db="EMBL/GenBank/DDBJ databases">
        <title>Thermoflavimicrobium daqus sp. nov., a thermophilic microbe isolated from Moutai-flavour Daqu.</title>
        <authorList>
            <person name="Wang X."/>
            <person name="Zhou H."/>
        </authorList>
    </citation>
    <scope>NUCLEOTIDE SEQUENCE [LARGE SCALE GENOMIC DNA]</scope>
    <source>
        <strain evidence="7 8">FBKL4.011</strain>
    </source>
</reference>
<dbReference type="Gene3D" id="3.40.190.10">
    <property type="entry name" value="Periplasmic binding protein-like II"/>
    <property type="match status" value="1"/>
</dbReference>
<proteinExistence type="inferred from homology"/>
<evidence type="ECO:0000256" key="5">
    <source>
        <dbReference type="ARBA" id="ARBA00022856"/>
    </source>
</evidence>
<comment type="similarity">
    <text evidence="2">Belongs to the bacterial solute-binding protein 5 family.</text>
</comment>
<name>A0A364K5T2_9BACL</name>
<evidence type="ECO:0000256" key="2">
    <source>
        <dbReference type="ARBA" id="ARBA00005695"/>
    </source>
</evidence>
<evidence type="ECO:0000256" key="4">
    <source>
        <dbReference type="ARBA" id="ARBA00022729"/>
    </source>
</evidence>
<evidence type="ECO:0000259" key="6">
    <source>
        <dbReference type="Pfam" id="PF00496"/>
    </source>
</evidence>
<dbReference type="RefSeq" id="WP_113658242.1">
    <property type="nucleotide sequence ID" value="NZ_KZ845665.1"/>
</dbReference>
<dbReference type="Proteomes" id="UP000251213">
    <property type="component" value="Unassembled WGS sequence"/>
</dbReference>
<dbReference type="GO" id="GO:0015833">
    <property type="term" value="P:peptide transport"/>
    <property type="evidence" value="ECO:0007669"/>
    <property type="project" value="UniProtKB-KW"/>
</dbReference>
<dbReference type="Gene3D" id="3.90.76.10">
    <property type="entry name" value="Dipeptide-binding Protein, Domain 1"/>
    <property type="match status" value="1"/>
</dbReference>
<dbReference type="InterPro" id="IPR000914">
    <property type="entry name" value="SBP_5_dom"/>
</dbReference>
<dbReference type="GO" id="GO:0042597">
    <property type="term" value="C:periplasmic space"/>
    <property type="evidence" value="ECO:0007669"/>
    <property type="project" value="UniProtKB-ARBA"/>
</dbReference>
<dbReference type="EMBL" id="QJKK01000003">
    <property type="protein sequence ID" value="RAL25628.1"/>
    <property type="molecule type" value="Genomic_DNA"/>
</dbReference>
<dbReference type="CDD" id="cd08504">
    <property type="entry name" value="PBP2_OppA"/>
    <property type="match status" value="1"/>
</dbReference>
<keyword evidence="5" id="KW-0653">Protein transport</keyword>
<organism evidence="7 8">
    <name type="scientific">Thermoflavimicrobium daqui</name>
    <dbReference type="NCBI Taxonomy" id="2137476"/>
    <lineage>
        <taxon>Bacteria</taxon>
        <taxon>Bacillati</taxon>
        <taxon>Bacillota</taxon>
        <taxon>Bacilli</taxon>
        <taxon>Bacillales</taxon>
        <taxon>Thermoactinomycetaceae</taxon>
        <taxon>Thermoflavimicrobium</taxon>
    </lineage>
</organism>
<evidence type="ECO:0000256" key="1">
    <source>
        <dbReference type="ARBA" id="ARBA00004193"/>
    </source>
</evidence>
<keyword evidence="8" id="KW-1185">Reference proteome</keyword>
<comment type="caution">
    <text evidence="7">The sequence shown here is derived from an EMBL/GenBank/DDBJ whole genome shotgun (WGS) entry which is preliminary data.</text>
</comment>
<accession>A0A364K5T2</accession>
<dbReference type="OrthoDB" id="9801912at2"/>
<comment type="subcellular location">
    <subcellularLocation>
        <location evidence="1">Cell membrane</location>
        <topology evidence="1">Lipid-anchor</topology>
    </subcellularLocation>
</comment>
<keyword evidence="3" id="KW-0813">Transport</keyword>
<dbReference type="GO" id="GO:1904680">
    <property type="term" value="F:peptide transmembrane transporter activity"/>
    <property type="evidence" value="ECO:0007669"/>
    <property type="project" value="TreeGrafter"/>
</dbReference>
<reference evidence="7 8" key="2">
    <citation type="submission" date="2018-06" db="EMBL/GenBank/DDBJ databases">
        <authorList>
            <person name="Zhirakovskaya E."/>
        </authorList>
    </citation>
    <scope>NUCLEOTIDE SEQUENCE [LARGE SCALE GENOMIC DNA]</scope>
    <source>
        <strain evidence="7 8">FBKL4.011</strain>
    </source>
</reference>
<gene>
    <name evidence="7" type="ORF">DL897_05995</name>
</gene>
<protein>
    <submittedName>
        <fullName evidence="7">Peptide ABC transporter substrate-binding protein</fullName>
    </submittedName>
</protein>
<dbReference type="PROSITE" id="PS51257">
    <property type="entry name" value="PROKAR_LIPOPROTEIN"/>
    <property type="match status" value="1"/>
</dbReference>
<dbReference type="GO" id="GO:0043190">
    <property type="term" value="C:ATP-binding cassette (ABC) transporter complex"/>
    <property type="evidence" value="ECO:0007669"/>
    <property type="project" value="InterPro"/>
</dbReference>
<dbReference type="InterPro" id="IPR030678">
    <property type="entry name" value="Peptide/Ni-bd"/>
</dbReference>
<dbReference type="InterPro" id="IPR023765">
    <property type="entry name" value="SBP_5_CS"/>
</dbReference>
<dbReference type="Pfam" id="PF00496">
    <property type="entry name" value="SBP_bac_5"/>
    <property type="match status" value="1"/>
</dbReference>
<dbReference type="FunFam" id="3.90.76.10:FF:000001">
    <property type="entry name" value="Oligopeptide ABC transporter substrate-binding protein"/>
    <property type="match status" value="1"/>
</dbReference>
<dbReference type="PROSITE" id="PS01040">
    <property type="entry name" value="SBP_BACTERIAL_5"/>
    <property type="match status" value="1"/>
</dbReference>
<evidence type="ECO:0000313" key="7">
    <source>
        <dbReference type="EMBL" id="RAL25628.1"/>
    </source>
</evidence>
<feature type="domain" description="Solute-binding protein family 5" evidence="6">
    <location>
        <begin position="78"/>
        <end position="448"/>
    </location>
</feature>
<sequence length="532" mass="60577">MKWRMILAYMLIFSLVGCSGLKSGVTEKKGMSKDQVLNLSLFGKVTQLDTMDLTSGSLIILNNVMEGLLRLDKNNQAENAIAEEKTISSDKKTYVFKLRKDAKWSDGKPITAQDFEYAWKRALYPKLKGNAASLFYSIKNAKKYHNGNATEKDVAVKAIDPQTLEVQLEYPDPNFLDKLASPAFAPVRKDIVKKHGLNFGKHANTVLFNGPFIVSEWNPSKIVLKKNEQYWDRNMVSLEKIEFSLLSNPKKEIDLYMAGKLDIVPLQHFTEAYRNSPDFLEVEDATTVFINFNQNNPFFANANIRKAVAMAIDRKYITDGVLKNGAKPAASFVPPVIHVNGKPFNTMSKSSLKNNQQMAHTYLQKGLKELKLSQPPVIKMVTSSIEGVAVELKQQLKRNLGLDVQLVTATTYEEYSTQNADMEIWEWKATYNDPMSFLEIFSSKSKANAFHFHNKEYDSLMDKLQLLSDSQQRQSTMIQAEKLLVDQLSAIVPLYYEGSTFLQKKYVKDLQRHPYIADLSFKWTYISDEKDN</sequence>